<dbReference type="EMBL" id="AEUW02000001">
    <property type="protein sequence ID" value="EHJ51919.1"/>
    <property type="molecule type" value="Genomic_DNA"/>
</dbReference>
<organism evidence="2 3">
    <name type="scientific">Streptococcus macacae NCTC 11558</name>
    <dbReference type="NCBI Taxonomy" id="764298"/>
    <lineage>
        <taxon>Bacteria</taxon>
        <taxon>Bacillati</taxon>
        <taxon>Bacillota</taxon>
        <taxon>Bacilli</taxon>
        <taxon>Lactobacillales</taxon>
        <taxon>Streptococcaceae</taxon>
        <taxon>Streptococcus</taxon>
    </lineage>
</organism>
<dbReference type="InterPro" id="IPR016040">
    <property type="entry name" value="NAD(P)-bd_dom"/>
</dbReference>
<evidence type="ECO:0000313" key="2">
    <source>
        <dbReference type="EMBL" id="EHJ51919.1"/>
    </source>
</evidence>
<dbReference type="PANTHER" id="PTHR15020:SF50">
    <property type="entry name" value="UPF0659 PROTEIN YMR090W"/>
    <property type="match status" value="1"/>
</dbReference>
<comment type="caution">
    <text evidence="2">The sequence shown here is derived from an EMBL/GenBank/DDBJ whole genome shotgun (WGS) entry which is preliminary data.</text>
</comment>
<feature type="domain" description="NAD(P)-binding" evidence="1">
    <location>
        <begin position="16"/>
        <end position="198"/>
    </location>
</feature>
<dbReference type="AlphaFoldDB" id="G5JXU4"/>
<keyword evidence="3" id="KW-1185">Reference proteome</keyword>
<proteinExistence type="predicted"/>
<dbReference type="eggNOG" id="COG0702">
    <property type="taxonomic scope" value="Bacteria"/>
</dbReference>
<evidence type="ECO:0000259" key="1">
    <source>
        <dbReference type="Pfam" id="PF13460"/>
    </source>
</evidence>
<name>G5JXU4_9STRE</name>
<dbReference type="SUPFAM" id="SSF51735">
    <property type="entry name" value="NAD(P)-binding Rossmann-fold domains"/>
    <property type="match status" value="1"/>
</dbReference>
<dbReference type="Proteomes" id="UP000003573">
    <property type="component" value="Unassembled WGS sequence"/>
</dbReference>
<protein>
    <submittedName>
        <fullName evidence="2">NmrA domain protein</fullName>
    </submittedName>
</protein>
<dbReference type="Gene3D" id="3.40.50.720">
    <property type="entry name" value="NAD(P)-binding Rossmann-like Domain"/>
    <property type="match status" value="1"/>
</dbReference>
<dbReference type="InterPro" id="IPR036291">
    <property type="entry name" value="NAD(P)-bd_dom_sf"/>
</dbReference>
<accession>G5JXU4</accession>
<evidence type="ECO:0000313" key="3">
    <source>
        <dbReference type="Proteomes" id="UP000003573"/>
    </source>
</evidence>
<dbReference type="STRING" id="764298.STRMA_1734"/>
<reference evidence="2 3" key="1">
    <citation type="journal article" date="2014" name="Int. J. Syst. Evol. Microbiol.">
        <title>Phylogenomics and the dynamic genome evolution of the genus Streptococcus.</title>
        <authorList>
            <consortium name="The Broad Institute Genome Sequencing Platform"/>
            <person name="Richards V.P."/>
            <person name="Palmer S.R."/>
            <person name="Pavinski Bitar P.D."/>
            <person name="Qin X."/>
            <person name="Weinstock G.M."/>
            <person name="Highlander S.K."/>
            <person name="Town C.D."/>
            <person name="Burne R.A."/>
            <person name="Stanhope M.J."/>
        </authorList>
    </citation>
    <scope>NUCLEOTIDE SEQUENCE [LARGE SCALE GENOMIC DNA]</scope>
    <source>
        <strain evidence="2 3">NCTC 11558</strain>
    </source>
</reference>
<dbReference type="PANTHER" id="PTHR15020">
    <property type="entry name" value="FLAVIN REDUCTASE-RELATED"/>
    <property type="match status" value="1"/>
</dbReference>
<gene>
    <name evidence="2" type="ORF">STRMA_1734</name>
</gene>
<dbReference type="Pfam" id="PF13460">
    <property type="entry name" value="NAD_binding_10"/>
    <property type="match status" value="1"/>
</dbReference>
<dbReference type="OrthoDB" id="9803892at2"/>
<sequence length="221" mass="24125">MLKLKRRILMKIAIIGANSQIGLEAIDLALTTTDAELNLFLRNASKLTDLNLPADRVTVFEGSADQKENLIPAIKGADYVFASLAGDMAAHAKAIIAAMDQVGVKRISFVTTLGIFDEVPGTFGKWNTANIGPYIPPYREASDLIEASDLDYTILRPAWLTNKKEVDYEITLRDEPFKGTEISRRSVAAVALEIAKNPSLYSHENIGIDKPGSDGDKPAFM</sequence>